<reference evidence="2" key="2">
    <citation type="submission" date="2020-09" db="EMBL/GenBank/DDBJ databases">
        <authorList>
            <person name="Sun Q."/>
            <person name="Ohkuma M."/>
        </authorList>
    </citation>
    <scope>NUCLEOTIDE SEQUENCE</scope>
    <source>
        <strain evidence="2">JCM 3051</strain>
    </source>
</reference>
<organism evidence="2 3">
    <name type="scientific">Promicromonospora citrea</name>
    <dbReference type="NCBI Taxonomy" id="43677"/>
    <lineage>
        <taxon>Bacteria</taxon>
        <taxon>Bacillati</taxon>
        <taxon>Actinomycetota</taxon>
        <taxon>Actinomycetes</taxon>
        <taxon>Micrococcales</taxon>
        <taxon>Promicromonosporaceae</taxon>
        <taxon>Promicromonospora</taxon>
    </lineage>
</organism>
<dbReference type="EMBL" id="BMPT01000004">
    <property type="protein sequence ID" value="GGM18469.1"/>
    <property type="molecule type" value="Genomic_DNA"/>
</dbReference>
<gene>
    <name evidence="2" type="ORF">GCM10010102_12590</name>
</gene>
<keyword evidence="1" id="KW-0472">Membrane</keyword>
<dbReference type="Proteomes" id="UP000655589">
    <property type="component" value="Unassembled WGS sequence"/>
</dbReference>
<evidence type="ECO:0000313" key="3">
    <source>
        <dbReference type="Proteomes" id="UP000655589"/>
    </source>
</evidence>
<evidence type="ECO:0000313" key="2">
    <source>
        <dbReference type="EMBL" id="GGM18469.1"/>
    </source>
</evidence>
<protein>
    <submittedName>
        <fullName evidence="2">Uncharacterized protein</fullName>
    </submittedName>
</protein>
<evidence type="ECO:0000256" key="1">
    <source>
        <dbReference type="SAM" id="Phobius"/>
    </source>
</evidence>
<keyword evidence="3" id="KW-1185">Reference proteome</keyword>
<reference evidence="2" key="1">
    <citation type="journal article" date="2014" name="Int. J. Syst. Evol. Microbiol.">
        <title>Complete genome sequence of Corynebacterium casei LMG S-19264T (=DSM 44701T), isolated from a smear-ripened cheese.</title>
        <authorList>
            <consortium name="US DOE Joint Genome Institute (JGI-PGF)"/>
            <person name="Walter F."/>
            <person name="Albersmeier A."/>
            <person name="Kalinowski J."/>
            <person name="Ruckert C."/>
        </authorList>
    </citation>
    <scope>NUCLEOTIDE SEQUENCE</scope>
    <source>
        <strain evidence="2">JCM 3051</strain>
    </source>
</reference>
<dbReference type="RefSeq" id="WP_171106133.1">
    <property type="nucleotide sequence ID" value="NZ_BMPT01000004.1"/>
</dbReference>
<comment type="caution">
    <text evidence="2">The sequence shown here is derived from an EMBL/GenBank/DDBJ whole genome shotgun (WGS) entry which is preliminary data.</text>
</comment>
<proteinExistence type="predicted"/>
<name>A0A8H9L484_9MICO</name>
<feature type="transmembrane region" description="Helical" evidence="1">
    <location>
        <begin position="12"/>
        <end position="34"/>
    </location>
</feature>
<feature type="transmembrane region" description="Helical" evidence="1">
    <location>
        <begin position="40"/>
        <end position="61"/>
    </location>
</feature>
<dbReference type="AlphaFoldDB" id="A0A8H9L484"/>
<accession>A0A8H9L484</accession>
<keyword evidence="1" id="KW-0812">Transmembrane</keyword>
<keyword evidence="1" id="KW-1133">Transmembrane helix</keyword>
<sequence length="211" mass="22488">MAEQVGSRVKRSPVLWAALVALVLAAVIRLAGGITGTSELWPVAVGLVVVAVIVVIVSVMLDRSTRSLVRRVAEQRPGATVHLVVPATEMAETAARLGVDQRAVRPDGSKHAAVALLPDRVEIWGGTVREPLWSVPRPRGAGDLRVVLTRIGLSSMDALRIGADGVPDALVVRPVPVPVWRDLSRTRRQAAMEQLVRDLGDDPARVLVADG</sequence>